<feature type="compositionally biased region" description="Polar residues" evidence="1">
    <location>
        <begin position="101"/>
        <end position="111"/>
    </location>
</feature>
<evidence type="ECO:0000313" key="4">
    <source>
        <dbReference type="Proteomes" id="UP001186041"/>
    </source>
</evidence>
<keyword evidence="2" id="KW-1133">Transmembrane helix</keyword>
<name>A0AAE4VGK2_MYCFO</name>
<keyword evidence="2" id="KW-0812">Transmembrane</keyword>
<feature type="transmembrane region" description="Helical" evidence="2">
    <location>
        <begin position="64"/>
        <end position="86"/>
    </location>
</feature>
<organism evidence="3 4">
    <name type="scientific">Mycolicibacterium fortuitum</name>
    <name type="common">Mycobacterium fortuitum</name>
    <dbReference type="NCBI Taxonomy" id="1766"/>
    <lineage>
        <taxon>Bacteria</taxon>
        <taxon>Bacillati</taxon>
        <taxon>Actinomycetota</taxon>
        <taxon>Actinomycetes</taxon>
        <taxon>Mycobacteriales</taxon>
        <taxon>Mycobacteriaceae</taxon>
        <taxon>Mycolicibacterium</taxon>
    </lineage>
</organism>
<keyword evidence="2" id="KW-0472">Membrane</keyword>
<feature type="region of interest" description="Disordered" evidence="1">
    <location>
        <begin position="251"/>
        <end position="281"/>
    </location>
</feature>
<gene>
    <name evidence="3" type="ORF">R4485_26705</name>
</gene>
<dbReference type="AlphaFoldDB" id="A0AAE4VGK2"/>
<sequence length="388" mass="40684">MSSLPPDPFGSESAAGGGGVPPQWAPQQSAGPGGSVPGGQAPWGSQEQWAGGLAPSSGGGKAKWVLGGLAVVLAIALAVVVTVLVVKPDTGTPAGPLNAGGDSSASEFASANDTGPITIITEDPSCAAWAPIQSTMADSTEKNWGSRDPSIPASGWSPDQRAQYEAVAQAMLNGAEQAKPLAKLTPHRVMRQLYEQFIAYTRAFADRVPTYTSSDDALARTAITAAELILNICEAAKFGSASARAPLVPAVPTSDNAAQPQDPADPQRFLTSPNPTCPDWQTTTEKFRADTADWEKTDPNIPVGQWSPEQKSLNDEVATTMRESADALEALGRRSDNPVVDDFAVLAAQYRRAYVAALPTYQRADKYLYKASLYPTGIILEACNAVTK</sequence>
<feature type="region of interest" description="Disordered" evidence="1">
    <location>
        <begin position="1"/>
        <end position="57"/>
    </location>
</feature>
<protein>
    <submittedName>
        <fullName evidence="3">Uncharacterized protein</fullName>
    </submittedName>
</protein>
<evidence type="ECO:0000256" key="2">
    <source>
        <dbReference type="SAM" id="Phobius"/>
    </source>
</evidence>
<proteinExistence type="predicted"/>
<evidence type="ECO:0000256" key="1">
    <source>
        <dbReference type="SAM" id="MobiDB-lite"/>
    </source>
</evidence>
<feature type="compositionally biased region" description="Polar residues" evidence="1">
    <location>
        <begin position="269"/>
        <end position="281"/>
    </location>
</feature>
<evidence type="ECO:0000313" key="3">
    <source>
        <dbReference type="EMBL" id="MDV7293748.1"/>
    </source>
</evidence>
<dbReference type="EMBL" id="JAWLVV010000031">
    <property type="protein sequence ID" value="MDV7293748.1"/>
    <property type="molecule type" value="Genomic_DNA"/>
</dbReference>
<feature type="region of interest" description="Disordered" evidence="1">
    <location>
        <begin position="90"/>
        <end position="111"/>
    </location>
</feature>
<reference evidence="3" key="1">
    <citation type="submission" date="2023-10" db="EMBL/GenBank/DDBJ databases">
        <title>Mycolicibacterium fortuitum clinical isolates causing pulmonary infections in humans.</title>
        <authorList>
            <person name="Mejia-Ponce P.M."/>
            <person name="Zenteno-Cuevas R."/>
            <person name="Licona-Cassani C."/>
        </authorList>
    </citation>
    <scope>NUCLEOTIDE SEQUENCE</scope>
    <source>
        <strain evidence="3">M8</strain>
    </source>
</reference>
<dbReference type="Proteomes" id="UP001186041">
    <property type="component" value="Unassembled WGS sequence"/>
</dbReference>
<accession>A0AAE4VGK2</accession>
<dbReference type="RefSeq" id="WP_317722451.1">
    <property type="nucleotide sequence ID" value="NZ_JAWLVK010000030.1"/>
</dbReference>
<comment type="caution">
    <text evidence="3">The sequence shown here is derived from an EMBL/GenBank/DDBJ whole genome shotgun (WGS) entry which is preliminary data.</text>
</comment>